<evidence type="ECO:0000259" key="6">
    <source>
        <dbReference type="PROSITE" id="PS50157"/>
    </source>
</evidence>
<reference evidence="7 8" key="1">
    <citation type="submission" date="2024-07" db="EMBL/GenBank/DDBJ databases">
        <title>Chromosome-level genome assembly of the water stick insect Ranatra chinensis (Heteroptera: Nepidae).</title>
        <authorList>
            <person name="Liu X."/>
        </authorList>
    </citation>
    <scope>NUCLEOTIDE SEQUENCE [LARGE SCALE GENOMIC DNA]</scope>
    <source>
        <strain evidence="7">Cailab_2021Rc</strain>
        <tissue evidence="7">Muscle</tissue>
    </source>
</reference>
<dbReference type="PANTHER" id="PTHR24403">
    <property type="entry name" value="ZINC FINGER PROTEIN"/>
    <property type="match status" value="1"/>
</dbReference>
<sequence length="171" mass="20299">MILTPSFIIARNNTKKTIFKCDDCGKTYIRELSLHKHRKYDCLMKDALYRCHLCSFSSKGKLRLSEHYKIKHDPNTKFYYCKFCPWYTKTHKSPFKSNLSKIAGRDMKCPFCNFVAQREADLNNHVIRVHIPTPVYFYCDQCSYKSKRRYDLGRHMALRHGTLPSKRKQAS</sequence>
<organism evidence="7 8">
    <name type="scientific">Ranatra chinensis</name>
    <dbReference type="NCBI Taxonomy" id="642074"/>
    <lineage>
        <taxon>Eukaryota</taxon>
        <taxon>Metazoa</taxon>
        <taxon>Ecdysozoa</taxon>
        <taxon>Arthropoda</taxon>
        <taxon>Hexapoda</taxon>
        <taxon>Insecta</taxon>
        <taxon>Pterygota</taxon>
        <taxon>Neoptera</taxon>
        <taxon>Paraneoptera</taxon>
        <taxon>Hemiptera</taxon>
        <taxon>Heteroptera</taxon>
        <taxon>Panheteroptera</taxon>
        <taxon>Nepomorpha</taxon>
        <taxon>Nepidae</taxon>
        <taxon>Ranatrinae</taxon>
        <taxon>Ranatra</taxon>
    </lineage>
</organism>
<keyword evidence="1" id="KW-0479">Metal-binding</keyword>
<keyword evidence="2" id="KW-0677">Repeat</keyword>
<evidence type="ECO:0000256" key="3">
    <source>
        <dbReference type="ARBA" id="ARBA00022771"/>
    </source>
</evidence>
<accession>A0ABD0YSE9</accession>
<protein>
    <recommendedName>
        <fullName evidence="6">C2H2-type domain-containing protein</fullName>
    </recommendedName>
</protein>
<dbReference type="Proteomes" id="UP001558652">
    <property type="component" value="Unassembled WGS sequence"/>
</dbReference>
<dbReference type="GO" id="GO:0008270">
    <property type="term" value="F:zinc ion binding"/>
    <property type="evidence" value="ECO:0007669"/>
    <property type="project" value="UniProtKB-KW"/>
</dbReference>
<evidence type="ECO:0000256" key="5">
    <source>
        <dbReference type="PROSITE-ProRule" id="PRU00042"/>
    </source>
</evidence>
<evidence type="ECO:0000256" key="4">
    <source>
        <dbReference type="ARBA" id="ARBA00022833"/>
    </source>
</evidence>
<name>A0ABD0YSE9_9HEMI</name>
<comment type="caution">
    <text evidence="7">The sequence shown here is derived from an EMBL/GenBank/DDBJ whole genome shotgun (WGS) entry which is preliminary data.</text>
</comment>
<keyword evidence="8" id="KW-1185">Reference proteome</keyword>
<proteinExistence type="predicted"/>
<evidence type="ECO:0000313" key="7">
    <source>
        <dbReference type="EMBL" id="KAL1129442.1"/>
    </source>
</evidence>
<dbReference type="Pfam" id="PF00096">
    <property type="entry name" value="zf-C2H2"/>
    <property type="match status" value="1"/>
</dbReference>
<dbReference type="PANTHER" id="PTHR24403:SF67">
    <property type="entry name" value="FI01116P-RELATED"/>
    <property type="match status" value="1"/>
</dbReference>
<keyword evidence="4" id="KW-0862">Zinc</keyword>
<dbReference type="EMBL" id="JBFDAA010000009">
    <property type="protein sequence ID" value="KAL1129442.1"/>
    <property type="molecule type" value="Genomic_DNA"/>
</dbReference>
<dbReference type="SUPFAM" id="SSF57667">
    <property type="entry name" value="beta-beta-alpha zinc fingers"/>
    <property type="match status" value="2"/>
</dbReference>
<dbReference type="InterPro" id="IPR050688">
    <property type="entry name" value="Zinc_finger/UBP_domain"/>
</dbReference>
<evidence type="ECO:0000256" key="1">
    <source>
        <dbReference type="ARBA" id="ARBA00022723"/>
    </source>
</evidence>
<dbReference type="InterPro" id="IPR013087">
    <property type="entry name" value="Znf_C2H2_type"/>
</dbReference>
<dbReference type="InterPro" id="IPR036236">
    <property type="entry name" value="Znf_C2H2_sf"/>
</dbReference>
<dbReference type="Gene3D" id="3.30.160.60">
    <property type="entry name" value="Classic Zinc Finger"/>
    <property type="match status" value="2"/>
</dbReference>
<dbReference type="SMART" id="SM00355">
    <property type="entry name" value="ZnF_C2H2"/>
    <property type="match status" value="4"/>
</dbReference>
<evidence type="ECO:0000256" key="2">
    <source>
        <dbReference type="ARBA" id="ARBA00022737"/>
    </source>
</evidence>
<feature type="domain" description="C2H2-type" evidence="6">
    <location>
        <begin position="19"/>
        <end position="46"/>
    </location>
</feature>
<dbReference type="PROSITE" id="PS50157">
    <property type="entry name" value="ZINC_FINGER_C2H2_2"/>
    <property type="match status" value="1"/>
</dbReference>
<evidence type="ECO:0000313" key="8">
    <source>
        <dbReference type="Proteomes" id="UP001558652"/>
    </source>
</evidence>
<gene>
    <name evidence="7" type="ORF">AAG570_013968</name>
</gene>
<keyword evidence="3 5" id="KW-0863">Zinc-finger</keyword>
<dbReference type="AlphaFoldDB" id="A0ABD0YSE9"/>